<dbReference type="AlphaFoldDB" id="A0A8H3QWW3"/>
<sequence>MRGIPLDVSQDSLCEKTQRAEKNYKLFKKVGLDKIKYINSYSANSISEFTDAQFQEIIDYAYHEKILPEVNTPSTPQITPAKADDNDLTDLKKEDFCGDEILDQYPNLYRECHDDEEIEDFRVGEK</sequence>
<accession>A0A8H3QWW3</accession>
<dbReference type="Proteomes" id="UP000615446">
    <property type="component" value="Unassembled WGS sequence"/>
</dbReference>
<evidence type="ECO:0000313" key="2">
    <source>
        <dbReference type="Proteomes" id="UP000615446"/>
    </source>
</evidence>
<dbReference type="OrthoDB" id="2429697at2759"/>
<gene>
    <name evidence="1" type="ORF">RCL2_002182300</name>
</gene>
<dbReference type="EMBL" id="BLAL01000239">
    <property type="protein sequence ID" value="GES95133.1"/>
    <property type="molecule type" value="Genomic_DNA"/>
</dbReference>
<evidence type="ECO:0000313" key="1">
    <source>
        <dbReference type="EMBL" id="GES95133.1"/>
    </source>
</evidence>
<organism evidence="1 2">
    <name type="scientific">Rhizophagus clarus</name>
    <dbReference type="NCBI Taxonomy" id="94130"/>
    <lineage>
        <taxon>Eukaryota</taxon>
        <taxon>Fungi</taxon>
        <taxon>Fungi incertae sedis</taxon>
        <taxon>Mucoromycota</taxon>
        <taxon>Glomeromycotina</taxon>
        <taxon>Glomeromycetes</taxon>
        <taxon>Glomerales</taxon>
        <taxon>Glomeraceae</taxon>
        <taxon>Rhizophagus</taxon>
    </lineage>
</organism>
<proteinExistence type="predicted"/>
<comment type="caution">
    <text evidence="1">The sequence shown here is derived from an EMBL/GenBank/DDBJ whole genome shotgun (WGS) entry which is preliminary data.</text>
</comment>
<name>A0A8H3QWW3_9GLOM</name>
<protein>
    <submittedName>
        <fullName evidence="1">Uncharacterized protein</fullName>
    </submittedName>
</protein>
<reference evidence="1" key="1">
    <citation type="submission" date="2019-10" db="EMBL/GenBank/DDBJ databases">
        <title>Conservation and host-specific expression of non-tandemly repeated heterogenous ribosome RNA gene in arbuscular mycorrhizal fungi.</title>
        <authorList>
            <person name="Maeda T."/>
            <person name="Kobayashi Y."/>
            <person name="Nakagawa T."/>
            <person name="Ezawa T."/>
            <person name="Yamaguchi K."/>
            <person name="Bino T."/>
            <person name="Nishimoto Y."/>
            <person name="Shigenobu S."/>
            <person name="Kawaguchi M."/>
        </authorList>
    </citation>
    <scope>NUCLEOTIDE SEQUENCE</scope>
    <source>
        <strain evidence="1">HR1</strain>
    </source>
</reference>